<dbReference type="InterPro" id="IPR029068">
    <property type="entry name" value="Glyas_Bleomycin-R_OHBP_Dase"/>
</dbReference>
<dbReference type="InterPro" id="IPR004360">
    <property type="entry name" value="Glyas_Fos-R_dOase_dom"/>
</dbReference>
<dbReference type="InterPro" id="IPR037523">
    <property type="entry name" value="VOC_core"/>
</dbReference>
<proteinExistence type="predicted"/>
<keyword evidence="3" id="KW-1185">Reference proteome</keyword>
<dbReference type="Proteomes" id="UP000254869">
    <property type="component" value="Unassembled WGS sequence"/>
</dbReference>
<dbReference type="SUPFAM" id="SSF54593">
    <property type="entry name" value="Glyoxalase/Bleomycin resistance protein/Dihydroxybiphenyl dioxygenase"/>
    <property type="match status" value="1"/>
</dbReference>
<feature type="domain" description="VOC" evidence="1">
    <location>
        <begin position="4"/>
        <end position="122"/>
    </location>
</feature>
<protein>
    <recommendedName>
        <fullName evidence="1">VOC domain-containing protein</fullName>
    </recommendedName>
</protein>
<organism evidence="2 3">
    <name type="scientific">Nocardia pseudobrasiliensis</name>
    <dbReference type="NCBI Taxonomy" id="45979"/>
    <lineage>
        <taxon>Bacteria</taxon>
        <taxon>Bacillati</taxon>
        <taxon>Actinomycetota</taxon>
        <taxon>Actinomycetes</taxon>
        <taxon>Mycobacteriales</taxon>
        <taxon>Nocardiaceae</taxon>
        <taxon>Nocardia</taxon>
    </lineage>
</organism>
<reference evidence="2 3" key="1">
    <citation type="submission" date="2018-07" db="EMBL/GenBank/DDBJ databases">
        <title>Genomic Encyclopedia of Type Strains, Phase IV (KMG-IV): sequencing the most valuable type-strain genomes for metagenomic binning, comparative biology and taxonomic classification.</title>
        <authorList>
            <person name="Goeker M."/>
        </authorList>
    </citation>
    <scope>NUCLEOTIDE SEQUENCE [LARGE SCALE GENOMIC DNA]</scope>
    <source>
        <strain evidence="2 3">DSM 44290</strain>
    </source>
</reference>
<dbReference type="PANTHER" id="PTHR33993:SF14">
    <property type="entry name" value="GB|AAF24581.1"/>
    <property type="match status" value="1"/>
</dbReference>
<evidence type="ECO:0000313" key="2">
    <source>
        <dbReference type="EMBL" id="RDI68131.1"/>
    </source>
</evidence>
<dbReference type="CDD" id="cd07247">
    <property type="entry name" value="SgaA_N_like"/>
    <property type="match status" value="1"/>
</dbReference>
<dbReference type="Pfam" id="PF00903">
    <property type="entry name" value="Glyoxalase"/>
    <property type="match status" value="1"/>
</dbReference>
<dbReference type="PROSITE" id="PS51819">
    <property type="entry name" value="VOC"/>
    <property type="match status" value="1"/>
</dbReference>
<dbReference type="STRING" id="1210086.GCA_001613105_01108"/>
<accession>A0A370IDC2</accession>
<dbReference type="RefSeq" id="WP_067992770.1">
    <property type="nucleotide sequence ID" value="NZ_QQBC01000002.1"/>
</dbReference>
<evidence type="ECO:0000259" key="1">
    <source>
        <dbReference type="PROSITE" id="PS51819"/>
    </source>
</evidence>
<dbReference type="InterPro" id="IPR052164">
    <property type="entry name" value="Anthracycline_SecMetBiosynth"/>
</dbReference>
<dbReference type="PANTHER" id="PTHR33993">
    <property type="entry name" value="GLYOXALASE-RELATED"/>
    <property type="match status" value="1"/>
</dbReference>
<evidence type="ECO:0000313" key="3">
    <source>
        <dbReference type="Proteomes" id="UP000254869"/>
    </source>
</evidence>
<sequence length="132" mass="14284">MGNGVAFFEIGTDDPVGLERFYSDVFGWTFTAGHGDSYRIIRTQGKGISLGGLWDSKQEPDNPLPANYAIFAIEVDDVVTTCERVTRAGGKLIDPPMPGPDGIVVLAHVRDPLGNHIAVFHSAFTHEEGERG</sequence>
<comment type="caution">
    <text evidence="2">The sequence shown here is derived from an EMBL/GenBank/DDBJ whole genome shotgun (WGS) entry which is preliminary data.</text>
</comment>
<dbReference type="Gene3D" id="3.10.180.10">
    <property type="entry name" value="2,3-Dihydroxybiphenyl 1,2-Dioxygenase, domain 1"/>
    <property type="match status" value="1"/>
</dbReference>
<dbReference type="AlphaFoldDB" id="A0A370IDC2"/>
<dbReference type="EMBL" id="QQBC01000002">
    <property type="protein sequence ID" value="RDI68131.1"/>
    <property type="molecule type" value="Genomic_DNA"/>
</dbReference>
<name>A0A370IDC2_9NOCA</name>
<gene>
    <name evidence="2" type="ORF">DFR76_102532</name>
</gene>